<proteinExistence type="predicted"/>
<dbReference type="EMBL" id="MN648195">
    <property type="protein sequence ID" value="QGT54000.1"/>
    <property type="molecule type" value="Genomic_DNA"/>
</dbReference>
<evidence type="ECO:0000259" key="2">
    <source>
        <dbReference type="Pfam" id="PF09293"/>
    </source>
</evidence>
<evidence type="ECO:0000313" key="3">
    <source>
        <dbReference type="EMBL" id="QGT54000.1"/>
    </source>
</evidence>
<feature type="domain" description="T4 RNase H C-terminal" evidence="2">
    <location>
        <begin position="283"/>
        <end position="360"/>
    </location>
</feature>
<dbReference type="InterPro" id="IPR029060">
    <property type="entry name" value="PIN-like_dom_sf"/>
</dbReference>
<keyword evidence="4" id="KW-1185">Reference proteome</keyword>
<accession>A0A650EVH3</accession>
<dbReference type="InterPro" id="IPR036279">
    <property type="entry name" value="5-3_exonuclease_C_sf"/>
</dbReference>
<dbReference type="GO" id="GO:0033567">
    <property type="term" value="P:DNA replication, Okazaki fragment processing"/>
    <property type="evidence" value="ECO:0007669"/>
    <property type="project" value="InterPro"/>
</dbReference>
<organism evidence="3 4">
    <name type="scientific">Acinetobacter phage vB_AbaM_Konradin</name>
    <dbReference type="NCBI Taxonomy" id="2666257"/>
    <lineage>
        <taxon>Viruses</taxon>
        <taxon>Duplodnaviria</taxon>
        <taxon>Heunggongvirae</taxon>
        <taxon>Uroviricota</taxon>
        <taxon>Caudoviricetes</taxon>
        <taxon>Pantevenvirales</taxon>
        <taxon>Straboviridae</taxon>
        <taxon>Twarogvirinae</taxon>
        <taxon>Lazarusvirus</taxon>
        <taxon>Lazarusvirus kronadin</taxon>
    </lineage>
</organism>
<dbReference type="Gene3D" id="1.10.150.20">
    <property type="entry name" value="5' to 3' exonuclease, C-terminal subdomain"/>
    <property type="match status" value="1"/>
</dbReference>
<evidence type="ECO:0000313" key="4">
    <source>
        <dbReference type="Proteomes" id="UP000424209"/>
    </source>
</evidence>
<protein>
    <submittedName>
        <fullName evidence="3">Ribonuclease</fullName>
    </submittedName>
</protein>
<dbReference type="PANTHER" id="PTHR42646:SF2">
    <property type="entry name" value="5'-3' EXONUCLEASE FAMILY PROTEIN"/>
    <property type="match status" value="1"/>
</dbReference>
<reference evidence="3 4" key="1">
    <citation type="submission" date="2019-11" db="EMBL/GenBank/DDBJ databases">
        <authorList>
            <person name="Shneider M.M."/>
            <person name="Evseev P.V."/>
            <person name="Timoshina O.Y."/>
            <person name="Mikhailova Y.V."/>
            <person name="Shelenkov A.A."/>
            <person name="Yanushevich Y."/>
            <person name="Shagin Y.A."/>
            <person name="Popova A.V."/>
            <person name="Miroshnikov K.A."/>
        </authorList>
    </citation>
    <scope>NUCLEOTIDE SEQUENCE [LARGE SCALE GENOMIC DNA]</scope>
</reference>
<dbReference type="InterPro" id="IPR036276">
    <property type="entry name" value="T4_RNaseH_C"/>
</dbReference>
<dbReference type="Pfam" id="PF09293">
    <property type="entry name" value="RNaseH_C"/>
    <property type="match status" value="2"/>
</dbReference>
<dbReference type="InterPro" id="IPR038969">
    <property type="entry name" value="FEN"/>
</dbReference>
<sequence length="360" mass="41517">MSLDHFYGEDKPGALLIDLSQIALATVAVTYEPGMKFTVPIVRQLVLSTIKHNALKFKSDGYDHVIIAIDNARYGYWRRQEEDYYKRNRAIARDAAKEAESFDWDGYFNALGIVIQELKDNMPWVVVDVRHCEADDCIAVLSSYLSKQGYKVRIISSDGDFTQLHKLEDVDQYSPIQKKFVKVKTGSPQEDCLTKVLKGDRKDCVASIKVRGNFWLNYEEDERTPSTTAAFVTKLVGKSDDEVYEALTEEIMKKAKNKKTGVAECHKLLKLQGVQIEDEDGEILEQYRTDAMAMAKQIADLQFHRFKRNRILIDFDYIRDDIRESIINHYKEYKPAPRGKIYPYLVKNQLTKLLKDLNGF</sequence>
<name>A0A650EVH3_9CAUD</name>
<dbReference type="InterPro" id="IPR020046">
    <property type="entry name" value="5-3_exonucl_a-hlix_arch_N"/>
</dbReference>
<dbReference type="Gene3D" id="3.40.50.1010">
    <property type="entry name" value="5'-nuclease"/>
    <property type="match status" value="2"/>
</dbReference>
<dbReference type="GO" id="GO:0017108">
    <property type="term" value="F:5'-flap endonuclease activity"/>
    <property type="evidence" value="ECO:0007669"/>
    <property type="project" value="InterPro"/>
</dbReference>
<gene>
    <name evidence="3" type="ORF">Konradin_237</name>
</gene>
<dbReference type="Pfam" id="PF02739">
    <property type="entry name" value="5_3_exonuc_N"/>
    <property type="match status" value="1"/>
</dbReference>
<feature type="domain" description="5'-3' exonuclease alpha-helical arch N-terminal" evidence="1">
    <location>
        <begin position="58"/>
        <end position="174"/>
    </location>
</feature>
<dbReference type="PANTHER" id="PTHR42646">
    <property type="entry name" value="FLAP ENDONUCLEASE XNI"/>
    <property type="match status" value="1"/>
</dbReference>
<dbReference type="Proteomes" id="UP000424209">
    <property type="component" value="Segment"/>
</dbReference>
<dbReference type="SUPFAM" id="SSF88723">
    <property type="entry name" value="PIN domain-like"/>
    <property type="match status" value="1"/>
</dbReference>
<evidence type="ECO:0000259" key="1">
    <source>
        <dbReference type="Pfam" id="PF02739"/>
    </source>
</evidence>
<dbReference type="GO" id="GO:0003677">
    <property type="term" value="F:DNA binding"/>
    <property type="evidence" value="ECO:0007669"/>
    <property type="project" value="InterPro"/>
</dbReference>
<feature type="domain" description="T4 RNase H C-terminal" evidence="2">
    <location>
        <begin position="186"/>
        <end position="258"/>
    </location>
</feature>
<dbReference type="SUPFAM" id="SSF47807">
    <property type="entry name" value="5' to 3' exonuclease, C-terminal subdomain"/>
    <property type="match status" value="2"/>
</dbReference>